<reference evidence="2 3" key="1">
    <citation type="submission" date="2020-03" db="EMBL/GenBank/DDBJ databases">
        <title>Sequencing the genomes of 1000 actinobacteria strains.</title>
        <authorList>
            <person name="Klenk H.-P."/>
        </authorList>
    </citation>
    <scope>NUCLEOTIDE SEQUENCE [LARGE SCALE GENOMIC DNA]</scope>
    <source>
        <strain evidence="2 3">DSM 44556</strain>
    </source>
</reference>
<dbReference type="GO" id="GO:0016810">
    <property type="term" value="F:hydrolase activity, acting on carbon-nitrogen (but not peptide) bonds"/>
    <property type="evidence" value="ECO:0007669"/>
    <property type="project" value="InterPro"/>
</dbReference>
<evidence type="ECO:0000313" key="3">
    <source>
        <dbReference type="Proteomes" id="UP000547444"/>
    </source>
</evidence>
<dbReference type="Proteomes" id="UP000547444">
    <property type="component" value="Unassembled WGS sequence"/>
</dbReference>
<dbReference type="InterPro" id="IPR011059">
    <property type="entry name" value="Metal-dep_hydrolase_composite"/>
</dbReference>
<dbReference type="EMBL" id="JAANOW010000001">
    <property type="protein sequence ID" value="NIH93545.1"/>
    <property type="molecule type" value="Genomic_DNA"/>
</dbReference>
<dbReference type="AlphaFoldDB" id="A0A7X5R5A9"/>
<feature type="domain" description="Amidohydrolase 3" evidence="1">
    <location>
        <begin position="36"/>
        <end position="430"/>
    </location>
</feature>
<evidence type="ECO:0000313" key="2">
    <source>
        <dbReference type="EMBL" id="NIH93545.1"/>
    </source>
</evidence>
<dbReference type="PANTHER" id="PTHR22642">
    <property type="entry name" value="IMIDAZOLONEPROPIONASE"/>
    <property type="match status" value="1"/>
</dbReference>
<dbReference type="SUPFAM" id="SSF51556">
    <property type="entry name" value="Metallo-dependent hydrolases"/>
    <property type="match status" value="1"/>
</dbReference>
<dbReference type="InterPro" id="IPR032466">
    <property type="entry name" value="Metal_Hydrolase"/>
</dbReference>
<keyword evidence="2" id="KW-0378">Hydrolase</keyword>
<gene>
    <name evidence="2" type="ORF">FHU31_000501</name>
</gene>
<dbReference type="Gene3D" id="3.20.20.140">
    <property type="entry name" value="Metal-dependent hydrolases"/>
    <property type="match status" value="2"/>
</dbReference>
<dbReference type="RefSeq" id="WP_167155505.1">
    <property type="nucleotide sequence ID" value="NZ_JAANOW010000001.1"/>
</dbReference>
<dbReference type="InterPro" id="IPR013108">
    <property type="entry name" value="Amidohydro_3"/>
</dbReference>
<protein>
    <submittedName>
        <fullName evidence="2">Putative amidohydrolase YtcJ</fullName>
    </submittedName>
</protein>
<evidence type="ECO:0000259" key="1">
    <source>
        <dbReference type="Pfam" id="PF07969"/>
    </source>
</evidence>
<dbReference type="Gene3D" id="3.10.310.70">
    <property type="match status" value="1"/>
</dbReference>
<sequence length="437" mass="46313">MLIRRATLLDGDVVDIRVDSRIAEVAPALEPVDGEQVLDAGLGLVIPGLHDHHGHVHSAAAAADSLRVGVGEVHDRDDLAQVLADAEVGDDGWIRAIGYHEAVAGSLDRDGLDALAPSVPVRIQHRSGVLWTLNSAGLAAVGLADHPDGRLRSADRSWSDALKRRDTAVDVLSRRLSRYGVTGITDATPDLDITDMVLLAEVHRRGGLRQHVHHLAPGKRILHDEDLDLGELTAWIGRRHDEDAPVALHCVTAAQLVVSLAALGDAGVHPGDRIEHAAVVPDDQLDVLAGLGVTVVTQPNFVAERGDQYLADVPAAEHQDLWRLASLLEAGVPVALSTDMPFGDGNPWAALRAAVHRVTPSGAVLGARERIDARTALTLFLGDAAEPTRARTVAPGAPGDLCVLAAPPEDVLCDLDAKWVAATIIDGQVVGRDERRD</sequence>
<organism evidence="2 3">
    <name type="scientific">Mycolicibacterium fluoranthenivorans</name>
    <dbReference type="NCBI Taxonomy" id="258505"/>
    <lineage>
        <taxon>Bacteria</taxon>
        <taxon>Bacillati</taxon>
        <taxon>Actinomycetota</taxon>
        <taxon>Actinomycetes</taxon>
        <taxon>Mycobacteriales</taxon>
        <taxon>Mycobacteriaceae</taxon>
        <taxon>Mycolicibacterium</taxon>
    </lineage>
</organism>
<comment type="caution">
    <text evidence="2">The sequence shown here is derived from an EMBL/GenBank/DDBJ whole genome shotgun (WGS) entry which is preliminary data.</text>
</comment>
<name>A0A7X5R5A9_9MYCO</name>
<dbReference type="Gene3D" id="2.30.40.10">
    <property type="entry name" value="Urease, subunit C, domain 1"/>
    <property type="match status" value="1"/>
</dbReference>
<dbReference type="PANTHER" id="PTHR22642:SF2">
    <property type="entry name" value="PROTEIN LONG AFTER FAR-RED 3"/>
    <property type="match status" value="1"/>
</dbReference>
<dbReference type="SUPFAM" id="SSF51338">
    <property type="entry name" value="Composite domain of metallo-dependent hydrolases"/>
    <property type="match status" value="1"/>
</dbReference>
<accession>A0A7X5R5A9</accession>
<proteinExistence type="predicted"/>
<keyword evidence="3" id="KW-1185">Reference proteome</keyword>
<dbReference type="Pfam" id="PF07969">
    <property type="entry name" value="Amidohydro_3"/>
    <property type="match status" value="1"/>
</dbReference>